<name>A0A8K0PG03_9PEZI</name>
<organism evidence="9 10">
    <name type="scientific">Elsinoe batatas</name>
    <dbReference type="NCBI Taxonomy" id="2601811"/>
    <lineage>
        <taxon>Eukaryota</taxon>
        <taxon>Fungi</taxon>
        <taxon>Dikarya</taxon>
        <taxon>Ascomycota</taxon>
        <taxon>Pezizomycotina</taxon>
        <taxon>Dothideomycetes</taxon>
        <taxon>Dothideomycetidae</taxon>
        <taxon>Myriangiales</taxon>
        <taxon>Elsinoaceae</taxon>
        <taxon>Elsinoe</taxon>
    </lineage>
</organism>
<gene>
    <name evidence="9" type="ORF">KVT40_009065</name>
</gene>
<evidence type="ECO:0000256" key="4">
    <source>
        <dbReference type="ARBA" id="ARBA00022989"/>
    </source>
</evidence>
<evidence type="ECO:0000256" key="1">
    <source>
        <dbReference type="ARBA" id="ARBA00004141"/>
    </source>
</evidence>
<reference evidence="9" key="1">
    <citation type="submission" date="2021-07" db="EMBL/GenBank/DDBJ databases">
        <title>Elsinoe batatas strain:CRI-CJ2 Genome sequencing and assembly.</title>
        <authorList>
            <person name="Huang L."/>
        </authorList>
    </citation>
    <scope>NUCLEOTIDE SEQUENCE</scope>
    <source>
        <strain evidence="9">CRI-CJ2</strain>
    </source>
</reference>
<protein>
    <recommendedName>
        <fullName evidence="8">Amino acid transporter transmembrane domain-containing protein</fullName>
    </recommendedName>
</protein>
<feature type="compositionally biased region" description="Basic and acidic residues" evidence="6">
    <location>
        <begin position="226"/>
        <end position="238"/>
    </location>
</feature>
<dbReference type="Pfam" id="PF01490">
    <property type="entry name" value="Aa_trans"/>
    <property type="match status" value="1"/>
</dbReference>
<feature type="transmembrane region" description="Helical" evidence="7">
    <location>
        <begin position="523"/>
        <end position="542"/>
    </location>
</feature>
<comment type="similarity">
    <text evidence="2">Belongs to the amino acid/polyamine transporter 2 family.</text>
</comment>
<accession>A0A8K0PG03</accession>
<evidence type="ECO:0000313" key="9">
    <source>
        <dbReference type="EMBL" id="KAG8624089.1"/>
    </source>
</evidence>
<evidence type="ECO:0000259" key="8">
    <source>
        <dbReference type="Pfam" id="PF01490"/>
    </source>
</evidence>
<feature type="transmembrane region" description="Helical" evidence="7">
    <location>
        <begin position="453"/>
        <end position="477"/>
    </location>
</feature>
<evidence type="ECO:0000256" key="7">
    <source>
        <dbReference type="SAM" id="Phobius"/>
    </source>
</evidence>
<comment type="subcellular location">
    <subcellularLocation>
        <location evidence="1">Membrane</location>
        <topology evidence="1">Multi-pass membrane protein</topology>
    </subcellularLocation>
</comment>
<keyword evidence="3 7" id="KW-0812">Transmembrane</keyword>
<dbReference type="Proteomes" id="UP000809789">
    <property type="component" value="Unassembled WGS sequence"/>
</dbReference>
<feature type="region of interest" description="Disordered" evidence="6">
    <location>
        <begin position="226"/>
        <end position="254"/>
    </location>
</feature>
<feature type="transmembrane region" description="Helical" evidence="7">
    <location>
        <begin position="411"/>
        <end position="432"/>
    </location>
</feature>
<feature type="transmembrane region" description="Helical" evidence="7">
    <location>
        <begin position="562"/>
        <end position="583"/>
    </location>
</feature>
<dbReference type="FunFam" id="1.20.1740.10:FF:000067">
    <property type="entry name" value="Transmembrane domain transporter"/>
    <property type="match status" value="1"/>
</dbReference>
<feature type="compositionally biased region" description="Low complexity" evidence="6">
    <location>
        <begin position="55"/>
        <end position="70"/>
    </location>
</feature>
<feature type="transmembrane region" description="Helical" evidence="7">
    <location>
        <begin position="380"/>
        <end position="405"/>
    </location>
</feature>
<feature type="transmembrane region" description="Helical" evidence="7">
    <location>
        <begin position="707"/>
        <end position="724"/>
    </location>
</feature>
<feature type="region of interest" description="Disordered" evidence="6">
    <location>
        <begin position="339"/>
        <end position="381"/>
    </location>
</feature>
<feature type="region of interest" description="Disordered" evidence="6">
    <location>
        <begin position="1"/>
        <end position="200"/>
    </location>
</feature>
<feature type="region of interest" description="Disordered" evidence="6">
    <location>
        <begin position="277"/>
        <end position="296"/>
    </location>
</feature>
<feature type="compositionally biased region" description="Polar residues" evidence="6">
    <location>
        <begin position="71"/>
        <end position="98"/>
    </location>
</feature>
<dbReference type="GO" id="GO:0005302">
    <property type="term" value="F:L-tyrosine transmembrane transporter activity"/>
    <property type="evidence" value="ECO:0007669"/>
    <property type="project" value="TreeGrafter"/>
</dbReference>
<feature type="domain" description="Amino acid transporter transmembrane" evidence="8">
    <location>
        <begin position="379"/>
        <end position="761"/>
    </location>
</feature>
<feature type="compositionally biased region" description="Basic residues" evidence="6">
    <location>
        <begin position="366"/>
        <end position="379"/>
    </location>
</feature>
<dbReference type="EMBL" id="JAESVG020000010">
    <property type="protein sequence ID" value="KAG8624089.1"/>
    <property type="molecule type" value="Genomic_DNA"/>
</dbReference>
<dbReference type="InterPro" id="IPR013057">
    <property type="entry name" value="AA_transpt_TM"/>
</dbReference>
<evidence type="ECO:0000256" key="6">
    <source>
        <dbReference type="SAM" id="MobiDB-lite"/>
    </source>
</evidence>
<feature type="compositionally biased region" description="Polar residues" evidence="6">
    <location>
        <begin position="28"/>
        <end position="41"/>
    </location>
</feature>
<evidence type="ECO:0000256" key="5">
    <source>
        <dbReference type="ARBA" id="ARBA00023136"/>
    </source>
</evidence>
<sequence length="779" mass="85571">MSRRESSVSQQRRFRDSSPAHSNRIEQVLSNSPSRSVSTARLASPLPGTTPPVRQIPIPASQQQQSQQPSDTQTPLAGVPSSQSSLPGPRASSLSQALRQAGGNSPPRFGTPPIRNASPAPNRSESISVRKGPASNYGSFDGRSGDLGRSPAKNEPIEDIETVRRHLIGPSQAGGSNTNLPAEDQTIAPPVRGASPAHGLDEDEFSSLQLQGGDITRHIYKYTEDREREMREDEDRRQGRLKRSLSMNVPASEVEDSDITNIRKPGGLRRDFIRRNAESPAPSARDHDPEVGLLSGQARPQPQFATSNFIEFLTLYGHFAGETLDEDDEVLEPDEYFSSDATDVGADDDDQREREYGEDSALLTPGKRKRRRKEAHKGKGSPGGAALLLLKSFVGTGVLFLPRAFLNGGMLFSTLVLLFISGLSFWCFILLVKTRLKVHASFGDMGGRIYGPYFKSLINFSLVLSQIGFASAYIVFVSENLQAFILAVSNCKTYIDIKYMILMQMIVFLPLSLYRNINNIQKLALIADLFIALGLIYLYYYGIRTISEQGVADIVPFNAKSWTLFIGTAIFTFEGIGLIIPIQSGMAEPARFPKVLGNVMIAITVVFVSMGALAYAAFGSKTKTVIILNLPQDDKFVNGVQFIYSLAILLSTPLQIYPAIEITSQQLFSRTGKYNPWIKWKKNVFRFFMVVVCAVIAYAGAGDLDKFVALVGSFACVPLVYIYPPMMHYRVVSTKLWQRIADVSLVIFGFAVMAYTTTLTIISWTSGSGGGKAPGYCDR</sequence>
<feature type="transmembrane region" description="Helical" evidence="7">
    <location>
        <begin position="684"/>
        <end position="701"/>
    </location>
</feature>
<feature type="transmembrane region" description="Helical" evidence="7">
    <location>
        <begin position="642"/>
        <end position="663"/>
    </location>
</feature>
<evidence type="ECO:0000313" key="10">
    <source>
        <dbReference type="Proteomes" id="UP000809789"/>
    </source>
</evidence>
<dbReference type="GO" id="GO:0005774">
    <property type="term" value="C:vacuolar membrane"/>
    <property type="evidence" value="ECO:0007669"/>
    <property type="project" value="TreeGrafter"/>
</dbReference>
<dbReference type="AlphaFoldDB" id="A0A8K0PG03"/>
<keyword evidence="5 7" id="KW-0472">Membrane</keyword>
<proteinExistence type="inferred from homology"/>
<dbReference type="PANTHER" id="PTHR22950">
    <property type="entry name" value="AMINO ACID TRANSPORTER"/>
    <property type="match status" value="1"/>
</dbReference>
<evidence type="ECO:0000256" key="3">
    <source>
        <dbReference type="ARBA" id="ARBA00022692"/>
    </source>
</evidence>
<evidence type="ECO:0000256" key="2">
    <source>
        <dbReference type="ARBA" id="ARBA00008066"/>
    </source>
</evidence>
<comment type="caution">
    <text evidence="9">The sequence shown here is derived from an EMBL/GenBank/DDBJ whole genome shotgun (WGS) entry which is preliminary data.</text>
</comment>
<feature type="transmembrane region" description="Helical" evidence="7">
    <location>
        <begin position="497"/>
        <end position="514"/>
    </location>
</feature>
<feature type="transmembrane region" description="Helical" evidence="7">
    <location>
        <begin position="595"/>
        <end position="618"/>
    </location>
</feature>
<feature type="transmembrane region" description="Helical" evidence="7">
    <location>
        <begin position="745"/>
        <end position="764"/>
    </location>
</feature>
<dbReference type="OrthoDB" id="1684102at2759"/>
<dbReference type="PANTHER" id="PTHR22950:SF666">
    <property type="entry name" value="VACUOLAR AMINO ACID TRANSPORTER 4"/>
    <property type="match status" value="1"/>
</dbReference>
<keyword evidence="10" id="KW-1185">Reference proteome</keyword>
<keyword evidence="4 7" id="KW-1133">Transmembrane helix</keyword>